<dbReference type="Pfam" id="PF14317">
    <property type="entry name" value="YcxB"/>
    <property type="match status" value="1"/>
</dbReference>
<evidence type="ECO:0000313" key="4">
    <source>
        <dbReference type="Proteomes" id="UP000552241"/>
    </source>
</evidence>
<name>A0A838ZRB5_9FLAO</name>
<keyword evidence="4" id="KW-1185">Reference proteome</keyword>
<organism evidence="3 4">
    <name type="scientific">Moheibacter lacus</name>
    <dbReference type="NCBI Taxonomy" id="2745851"/>
    <lineage>
        <taxon>Bacteria</taxon>
        <taxon>Pseudomonadati</taxon>
        <taxon>Bacteroidota</taxon>
        <taxon>Flavobacteriia</taxon>
        <taxon>Flavobacteriales</taxon>
        <taxon>Weeksellaceae</taxon>
        <taxon>Moheibacter</taxon>
    </lineage>
</organism>
<reference evidence="3 4" key="1">
    <citation type="submission" date="2020-07" db="EMBL/GenBank/DDBJ databases">
        <title>Moheibacter lacus sp. nov., a member of the family Flavobacteriaceae isolated from freshwater lake sediment.</title>
        <authorList>
            <person name="Liu Y."/>
        </authorList>
    </citation>
    <scope>NUCLEOTIDE SEQUENCE [LARGE SCALE GENOMIC DNA]</scope>
    <source>
        <strain evidence="3 4">BDHS18</strain>
    </source>
</reference>
<feature type="transmembrane region" description="Helical" evidence="1">
    <location>
        <begin position="29"/>
        <end position="48"/>
    </location>
</feature>
<keyword evidence="1" id="KW-0472">Membrane</keyword>
<dbReference type="InterPro" id="IPR025588">
    <property type="entry name" value="YcxB-like_C"/>
</dbReference>
<comment type="caution">
    <text evidence="3">The sequence shown here is derived from an EMBL/GenBank/DDBJ whole genome shotgun (WGS) entry which is preliminary data.</text>
</comment>
<accession>A0A838ZRB5</accession>
<keyword evidence="1" id="KW-1133">Transmembrane helix</keyword>
<dbReference type="EMBL" id="JACDZE010000001">
    <property type="protein sequence ID" value="MBA5628962.1"/>
    <property type="molecule type" value="Genomic_DNA"/>
</dbReference>
<proteinExistence type="predicted"/>
<evidence type="ECO:0000256" key="1">
    <source>
        <dbReference type="SAM" id="Phobius"/>
    </source>
</evidence>
<dbReference type="RefSeq" id="WP_182042536.1">
    <property type="nucleotide sequence ID" value="NZ_JACDZE010000001.1"/>
</dbReference>
<evidence type="ECO:0000259" key="2">
    <source>
        <dbReference type="Pfam" id="PF14317"/>
    </source>
</evidence>
<dbReference type="Proteomes" id="UP000552241">
    <property type="component" value="Unassembled WGS sequence"/>
</dbReference>
<feature type="domain" description="YcxB-like C-terminal" evidence="2">
    <location>
        <begin position="93"/>
        <end position="153"/>
    </location>
</feature>
<protein>
    <submittedName>
        <fullName evidence="3">YcxB family protein</fullName>
    </submittedName>
</protein>
<feature type="transmembrane region" description="Helical" evidence="1">
    <location>
        <begin position="54"/>
        <end position="72"/>
    </location>
</feature>
<evidence type="ECO:0000313" key="3">
    <source>
        <dbReference type="EMBL" id="MBA5628962.1"/>
    </source>
</evidence>
<sequence length="160" mass="19408">MKLVVDITREDYADFFKFHFMKTGFKKSIVFYFFLLIICLIIINLREFGWTQTIIFTLVYAILVYFIIIRWINKSKKIPLDGGSFLTETEYDFTDHKIFYKNENSEGSIDWSMIKTFEESKTAYYLYIDRIVAYVIPKRFFLNEQEKLTFQELVKRQIQK</sequence>
<gene>
    <name evidence="3" type="ORF">HU137_04165</name>
</gene>
<dbReference type="AlphaFoldDB" id="A0A838ZRB5"/>
<keyword evidence="1" id="KW-0812">Transmembrane</keyword>